<dbReference type="OMA" id="NEDMATF"/>
<dbReference type="Proteomes" id="UP000600774">
    <property type="component" value="Unassembled WGS sequence"/>
</dbReference>
<gene>
    <name evidence="1" type="ORF">HA338_06180</name>
</gene>
<reference evidence="1" key="1">
    <citation type="journal article" date="2020" name="bioRxiv">
        <title>A rank-normalized archaeal taxonomy based on genome phylogeny resolves widespread incomplete and uneven classifications.</title>
        <authorList>
            <person name="Rinke C."/>
            <person name="Chuvochina M."/>
            <person name="Mussig A.J."/>
            <person name="Chaumeil P.-A."/>
            <person name="Waite D.W."/>
            <person name="Whitman W.B."/>
            <person name="Parks D.H."/>
            <person name="Hugenholtz P."/>
        </authorList>
    </citation>
    <scope>NUCLEOTIDE SEQUENCE</scope>
    <source>
        <strain evidence="1">UBA8876</strain>
    </source>
</reference>
<proteinExistence type="predicted"/>
<organism evidence="1 2">
    <name type="scientific">Methanosarcina acetivorans</name>
    <dbReference type="NCBI Taxonomy" id="2214"/>
    <lineage>
        <taxon>Archaea</taxon>
        <taxon>Methanobacteriati</taxon>
        <taxon>Methanobacteriota</taxon>
        <taxon>Stenosarchaea group</taxon>
        <taxon>Methanomicrobia</taxon>
        <taxon>Methanosarcinales</taxon>
        <taxon>Methanosarcinaceae</taxon>
        <taxon>Methanosarcina</taxon>
    </lineage>
</organism>
<protein>
    <submittedName>
        <fullName evidence="1">Uncharacterized protein</fullName>
    </submittedName>
</protein>
<dbReference type="AlphaFoldDB" id="A0A832SI27"/>
<evidence type="ECO:0000313" key="1">
    <source>
        <dbReference type="EMBL" id="HIH93628.1"/>
    </source>
</evidence>
<evidence type="ECO:0000313" key="2">
    <source>
        <dbReference type="Proteomes" id="UP000600774"/>
    </source>
</evidence>
<dbReference type="GeneID" id="1475717"/>
<dbReference type="RefSeq" id="WP_011023723.1">
    <property type="nucleotide sequence ID" value="NZ_DUJU01000074.1"/>
</dbReference>
<accession>A0A832SI27</accession>
<dbReference type="EMBL" id="DUJU01000074">
    <property type="protein sequence ID" value="HIH93628.1"/>
    <property type="molecule type" value="Genomic_DNA"/>
</dbReference>
<name>A0A832SI27_9EURY</name>
<comment type="caution">
    <text evidence="1">The sequence shown here is derived from an EMBL/GenBank/DDBJ whole genome shotgun (WGS) entry which is preliminary data.</text>
</comment>
<sequence length="410" mass="46123">MVEFNAAADPGTFQKKRVAASITMLRKKEEKTEFGGYINFDQNNRFTRYQQLARSTSHVSVPIEKLGLSLTKGMQFDGRSARAVKQVEEIAKKTNLIGQFQTIGRLHPRDGTYIAIPKGNTPETFRLEPLLLSATTLLPEGLDKLSTDDMLQPEIEKIMINEGGKNPTTLKPEDAVLGVNGEWDFVQEDIKKRQTYGLYGKSILEPLELTIQNYLSINFGYVQFVKKYGAGRYHIDFEALGKLVENDLIEPEKAQELVNKFLDSHQYLEENEDMATFGVKINPLDAKGALDVLAYKESLEVDLAIGLFQSPVTMGKAEGTTYASSYIVEDERLMGLEGLQKTVTNIANQGVRRLLTLMRKDPDLVEVQFEELSRIKMSAQEVLEWYNSGVISKQAALKWGGFKEDDISED</sequence>